<sequence>MDGLEFSGINRIQRRIGGTFLCLVGVGTTFVCAQYFYWFLFVPYSEQENYLLDCLTFFGSGIGMITGARFFDRGLTWRKVARSRAPTTVGGLSSLTDSEFVLYLRPFRQDPIASTSEDVPMRYFSPFYLERFLITGKSQEEQLVDALAPLGPVIAVAPPGGVDEGLPGAHRLSLDPNADWRRLVEKLIRNARFVVVSAGQSEGAVWETVACLRLVEPERLAILVSQDSGEYETVRAMIGVSLKGQGQLADEDVKDLPPFKAGGDPKSFFHSLIFVPGLGEPVFQPPNFGTSFPATAQARTFLTLESAFRPLFRRLVDLEFKNFGKNGVQTKTEEKPNWFLLWAGGVGPPMVFVSFFSVLGYVLSVLSYGWRVDYSLGAILASGAIGLIGSIAVRNRLYPPPSSPPIVMYVAILFSLAQIYLIALPLLTPSLPRVHWVLVPVLLLVLNYMAFALSSAEAFFDYAIAGTLGIFFGLLYEKVLEAINPGSDYIKFHGIAISAVLAVAVGVYLQRRRTGDRLIDRVGSTGAALASLIGVLLYQLYLGNSIRFLGFAQTATVLRGPTYVDGQLLFIAVAFLVACAGRLVVGWLPLDRWQKISLLVLGAGLLPLML</sequence>
<protein>
    <submittedName>
        <fullName evidence="2">Uncharacterized protein</fullName>
    </submittedName>
</protein>
<name>A0ABU8N168_9PSEU</name>
<feature type="transmembrane region" description="Helical" evidence="1">
    <location>
        <begin position="434"/>
        <end position="452"/>
    </location>
</feature>
<feature type="transmembrane region" description="Helical" evidence="1">
    <location>
        <begin position="20"/>
        <end position="38"/>
    </location>
</feature>
<keyword evidence="1" id="KW-0812">Transmembrane</keyword>
<feature type="transmembrane region" description="Helical" evidence="1">
    <location>
        <begin position="459"/>
        <end position="477"/>
    </location>
</feature>
<feature type="transmembrane region" description="Helical" evidence="1">
    <location>
        <begin position="489"/>
        <end position="509"/>
    </location>
</feature>
<evidence type="ECO:0000313" key="2">
    <source>
        <dbReference type="EMBL" id="MEJ2885219.1"/>
    </source>
</evidence>
<dbReference type="Proteomes" id="UP001370100">
    <property type="component" value="Unassembled WGS sequence"/>
</dbReference>
<accession>A0ABU8N168</accession>
<dbReference type="EMBL" id="JBBEGL010000001">
    <property type="protein sequence ID" value="MEJ2885219.1"/>
    <property type="molecule type" value="Genomic_DNA"/>
</dbReference>
<reference evidence="2 3" key="1">
    <citation type="submission" date="2024-03" db="EMBL/GenBank/DDBJ databases">
        <title>Actinomycetospora sp. OC33-EN06, a novel actinomycete isolated from wild orchid (Aerides multiflora).</title>
        <authorList>
            <person name="Suriyachadkun C."/>
        </authorList>
    </citation>
    <scope>NUCLEOTIDE SEQUENCE [LARGE SCALE GENOMIC DNA]</scope>
    <source>
        <strain evidence="2 3">OC33-EN06</strain>
    </source>
</reference>
<keyword evidence="1" id="KW-1133">Transmembrane helix</keyword>
<evidence type="ECO:0000256" key="1">
    <source>
        <dbReference type="SAM" id="Phobius"/>
    </source>
</evidence>
<dbReference type="RefSeq" id="WP_337711712.1">
    <property type="nucleotide sequence ID" value="NZ_JBBEGL010000001.1"/>
</dbReference>
<keyword evidence="3" id="KW-1185">Reference proteome</keyword>
<proteinExistence type="predicted"/>
<keyword evidence="1" id="KW-0472">Membrane</keyword>
<feature type="transmembrane region" description="Helical" evidence="1">
    <location>
        <begin position="339"/>
        <end position="362"/>
    </location>
</feature>
<comment type="caution">
    <text evidence="2">The sequence shown here is derived from an EMBL/GenBank/DDBJ whole genome shotgun (WGS) entry which is preliminary data.</text>
</comment>
<organism evidence="2 3">
    <name type="scientific">Actinomycetospora aeridis</name>
    <dbReference type="NCBI Taxonomy" id="3129231"/>
    <lineage>
        <taxon>Bacteria</taxon>
        <taxon>Bacillati</taxon>
        <taxon>Actinomycetota</taxon>
        <taxon>Actinomycetes</taxon>
        <taxon>Pseudonocardiales</taxon>
        <taxon>Pseudonocardiaceae</taxon>
        <taxon>Actinomycetospora</taxon>
    </lineage>
</organism>
<feature type="transmembrane region" description="Helical" evidence="1">
    <location>
        <begin position="374"/>
        <end position="394"/>
    </location>
</feature>
<feature type="transmembrane region" description="Helical" evidence="1">
    <location>
        <begin position="521"/>
        <end position="541"/>
    </location>
</feature>
<gene>
    <name evidence="2" type="ORF">WCD41_02055</name>
</gene>
<feature type="transmembrane region" description="Helical" evidence="1">
    <location>
        <begin position="568"/>
        <end position="590"/>
    </location>
</feature>
<feature type="transmembrane region" description="Helical" evidence="1">
    <location>
        <begin position="406"/>
        <end position="428"/>
    </location>
</feature>
<evidence type="ECO:0000313" key="3">
    <source>
        <dbReference type="Proteomes" id="UP001370100"/>
    </source>
</evidence>
<feature type="transmembrane region" description="Helical" evidence="1">
    <location>
        <begin position="50"/>
        <end position="71"/>
    </location>
</feature>